<dbReference type="GO" id="GO:0003735">
    <property type="term" value="F:structural constituent of ribosome"/>
    <property type="evidence" value="ECO:0007669"/>
    <property type="project" value="InterPro"/>
</dbReference>
<dbReference type="InterPro" id="IPR014721">
    <property type="entry name" value="Ribsml_uS5_D2-typ_fold_subgr"/>
</dbReference>
<gene>
    <name evidence="7" type="ORF">EGK_07815</name>
</gene>
<dbReference type="InterPro" id="IPR005324">
    <property type="entry name" value="Ribosomal_uS5_C"/>
</dbReference>
<dbReference type="GO" id="GO:0006412">
    <property type="term" value="P:translation"/>
    <property type="evidence" value="ECO:0007669"/>
    <property type="project" value="InterPro"/>
</dbReference>
<accession>G7NGE4</accession>
<dbReference type="SUPFAM" id="SSF54211">
    <property type="entry name" value="Ribosomal protein S5 domain 2-like"/>
    <property type="match status" value="1"/>
</dbReference>
<dbReference type="EMBL" id="CM001267">
    <property type="protein sequence ID" value="EHH24198.1"/>
    <property type="molecule type" value="Genomic_DNA"/>
</dbReference>
<reference evidence="7" key="1">
    <citation type="journal article" date="2011" name="Nat. Biotechnol.">
        <title>Genome sequencing and comparison of two nonhuman primate animal models, the cynomolgus and Chinese rhesus macaques.</title>
        <authorList>
            <person name="Yan G."/>
            <person name="Zhang G."/>
            <person name="Fang X."/>
            <person name="Zhang Y."/>
            <person name="Li C."/>
            <person name="Ling F."/>
            <person name="Cooper D.N."/>
            <person name="Li Q."/>
            <person name="Li Y."/>
            <person name="van Gool A.J."/>
            <person name="Du H."/>
            <person name="Chen J."/>
            <person name="Chen R."/>
            <person name="Zhang P."/>
            <person name="Huang Z."/>
            <person name="Thompson J.R."/>
            <person name="Meng Y."/>
            <person name="Bai Y."/>
            <person name="Wang J."/>
            <person name="Zhuo M."/>
            <person name="Wang T."/>
            <person name="Huang Y."/>
            <person name="Wei L."/>
            <person name="Li J."/>
            <person name="Wang Z."/>
            <person name="Hu H."/>
            <person name="Yang P."/>
            <person name="Le L."/>
            <person name="Stenson P.D."/>
            <person name="Li B."/>
            <person name="Liu X."/>
            <person name="Ball E.V."/>
            <person name="An N."/>
            <person name="Huang Q."/>
            <person name="Zhang Y."/>
            <person name="Fan W."/>
            <person name="Zhang X."/>
            <person name="Li Y."/>
            <person name="Wang W."/>
            <person name="Katze M.G."/>
            <person name="Su B."/>
            <person name="Nielsen R."/>
            <person name="Yang H."/>
            <person name="Wang J."/>
            <person name="Wang X."/>
            <person name="Wang J."/>
        </authorList>
    </citation>
    <scope>NUCLEOTIDE SEQUENCE [LARGE SCALE GENOMIC DNA]</scope>
    <source>
        <strain evidence="7">CR-5</strain>
    </source>
</reference>
<feature type="domain" description="Small ribosomal subunit protein uS5 C-terminal" evidence="6">
    <location>
        <begin position="31"/>
        <end position="90"/>
    </location>
</feature>
<dbReference type="Proteomes" id="UP000013456">
    <property type="component" value="Chromosome 15"/>
</dbReference>
<dbReference type="InterPro" id="IPR020568">
    <property type="entry name" value="Ribosomal_Su5_D2-typ_SF"/>
</dbReference>
<evidence type="ECO:0000313" key="7">
    <source>
        <dbReference type="EMBL" id="EHH24198.1"/>
    </source>
</evidence>
<keyword evidence="3" id="KW-0687">Ribonucleoprotein</keyword>
<name>G7NGE4_MACMU</name>
<feature type="non-terminal residue" evidence="7">
    <location>
        <position position="1"/>
    </location>
</feature>
<dbReference type="Pfam" id="PF03719">
    <property type="entry name" value="Ribosomal_S5_C"/>
    <property type="match status" value="1"/>
</dbReference>
<dbReference type="AlphaFoldDB" id="G7NGE4"/>
<dbReference type="Gene3D" id="3.30.230.10">
    <property type="match status" value="1"/>
</dbReference>
<sequence length="138" mass="15251">VCRGYWRNKIGKPHAVPCKVTGRLWLCAGVPRGTGIVLAPMPKKLLLMAGIDDCYPSARGCTSALGNFAKAAFDTISKTDSYLAPDLWKETVFTKSLSSSYWIQWVRGSCRSRGTREKASHAGLFKSLVTVHLLTFIW</sequence>
<dbReference type="FunFam" id="3.30.230.10:FF:000004">
    <property type="entry name" value="40S ribosomal protein S2"/>
    <property type="match status" value="1"/>
</dbReference>
<dbReference type="GO" id="GO:1990904">
    <property type="term" value="C:ribonucleoprotein complex"/>
    <property type="evidence" value="ECO:0007669"/>
    <property type="project" value="UniProtKB-KW"/>
</dbReference>
<feature type="non-terminal residue" evidence="7">
    <location>
        <position position="138"/>
    </location>
</feature>
<protein>
    <recommendedName>
        <fullName evidence="4">Small ribosomal subunit protein uS5</fullName>
    </recommendedName>
    <alternativeName>
        <fullName evidence="5">40S ribosomal protein S2</fullName>
    </alternativeName>
</protein>
<dbReference type="GO" id="GO:0005840">
    <property type="term" value="C:ribosome"/>
    <property type="evidence" value="ECO:0007669"/>
    <property type="project" value="UniProtKB-KW"/>
</dbReference>
<proteinExistence type="inferred from homology"/>
<evidence type="ECO:0000259" key="6">
    <source>
        <dbReference type="Pfam" id="PF03719"/>
    </source>
</evidence>
<evidence type="ECO:0000256" key="4">
    <source>
        <dbReference type="ARBA" id="ARBA00035255"/>
    </source>
</evidence>
<organism evidence="7">
    <name type="scientific">Macaca mulatta</name>
    <name type="common">Rhesus macaque</name>
    <dbReference type="NCBI Taxonomy" id="9544"/>
    <lineage>
        <taxon>Eukaryota</taxon>
        <taxon>Metazoa</taxon>
        <taxon>Chordata</taxon>
        <taxon>Craniata</taxon>
        <taxon>Vertebrata</taxon>
        <taxon>Euteleostomi</taxon>
        <taxon>Mammalia</taxon>
        <taxon>Eutheria</taxon>
        <taxon>Euarchontoglires</taxon>
        <taxon>Primates</taxon>
        <taxon>Haplorrhini</taxon>
        <taxon>Catarrhini</taxon>
        <taxon>Cercopithecidae</taxon>
        <taxon>Cercopithecinae</taxon>
        <taxon>Macaca</taxon>
    </lineage>
</organism>
<evidence type="ECO:0000256" key="5">
    <source>
        <dbReference type="ARBA" id="ARBA00035407"/>
    </source>
</evidence>
<keyword evidence="2" id="KW-0689">Ribosomal protein</keyword>
<evidence type="ECO:0000256" key="1">
    <source>
        <dbReference type="ARBA" id="ARBA00008945"/>
    </source>
</evidence>
<evidence type="ECO:0000256" key="3">
    <source>
        <dbReference type="ARBA" id="ARBA00023274"/>
    </source>
</evidence>
<evidence type="ECO:0000256" key="2">
    <source>
        <dbReference type="ARBA" id="ARBA00022980"/>
    </source>
</evidence>
<comment type="similarity">
    <text evidence="1">Belongs to the universal ribosomal protein uS5 family.</text>
</comment>